<dbReference type="AlphaFoldDB" id="A0A3A9YVB4"/>
<name>A0A3A9YVB4_9ACTN</name>
<dbReference type="EMBL" id="RBAK01000015">
    <property type="protein sequence ID" value="RKN39983.1"/>
    <property type="molecule type" value="Genomic_DNA"/>
</dbReference>
<dbReference type="Pfam" id="PF13481">
    <property type="entry name" value="AAA_25"/>
    <property type="match status" value="1"/>
</dbReference>
<keyword evidence="3" id="KW-1185">Reference proteome</keyword>
<sequence>MTAPITPKTDGRVRARKLRQTALEQLEAREWARRKHEEKRADAEFIPPDSGGTLAEMLAKPQEPLQYTIKELHPRGGNGLIAAQYKVGKTTLILNLARSWADDEPFLDEFEMSTDGGNLAIFNYELTEQQFLDYARPLGIRHPERVCVLHLRGKRFDLRSPRAFDWAADWLAERDCTGLILDPFGAAARLRNENDNSEARMWLLDCVDPLKEASGVVDLWLPAHTGRGEAEEGGEHVRGASSVDDWADVRWLYTKQFEVKEDGRKHGQRYLRADGRGVGLAERQIGFSPEDNSLHVAAMVGRAQGRTDGLVSSVVALVEANPGINSGKLRERLPGDTKYKNQAIQKAVELDLIRVEPGKNNTKHHYPAELKPGERRLFP</sequence>
<evidence type="ECO:0000313" key="3">
    <source>
        <dbReference type="Proteomes" id="UP000281726"/>
    </source>
</evidence>
<gene>
    <name evidence="2" type="ORF">D7223_28015</name>
</gene>
<dbReference type="RefSeq" id="WP_120731805.1">
    <property type="nucleotide sequence ID" value="NZ_RBAK01000015.1"/>
</dbReference>
<organism evidence="2 3">
    <name type="scientific">Micromonospora endolithica</name>
    <dbReference type="NCBI Taxonomy" id="230091"/>
    <lineage>
        <taxon>Bacteria</taxon>
        <taxon>Bacillati</taxon>
        <taxon>Actinomycetota</taxon>
        <taxon>Actinomycetes</taxon>
        <taxon>Micromonosporales</taxon>
        <taxon>Micromonosporaceae</taxon>
        <taxon>Micromonospora</taxon>
    </lineage>
</organism>
<proteinExistence type="predicted"/>
<dbReference type="Gene3D" id="3.40.50.300">
    <property type="entry name" value="P-loop containing nucleotide triphosphate hydrolases"/>
    <property type="match status" value="1"/>
</dbReference>
<protein>
    <submittedName>
        <fullName evidence="2">Uncharacterized protein</fullName>
    </submittedName>
</protein>
<evidence type="ECO:0000256" key="1">
    <source>
        <dbReference type="SAM" id="MobiDB-lite"/>
    </source>
</evidence>
<feature type="compositionally biased region" description="Basic and acidic residues" evidence="1">
    <location>
        <begin position="366"/>
        <end position="379"/>
    </location>
</feature>
<accession>A0A3A9YVB4</accession>
<dbReference type="OrthoDB" id="4934928at2"/>
<reference evidence="2 3" key="1">
    <citation type="journal article" date="2004" name="Syst. Appl. Microbiol.">
        <title>Cryptoendolithic actinomycetes from antarctic sandstone rock samples: Micromonospora endolithica sp. nov. and two isolates related to Micromonospora coerulea Jensen 1932.</title>
        <authorList>
            <person name="Hirsch P."/>
            <person name="Mevs U."/>
            <person name="Kroppenstedt R.M."/>
            <person name="Schumann P."/>
            <person name="Stackebrandt E."/>
        </authorList>
    </citation>
    <scope>NUCLEOTIDE SEQUENCE [LARGE SCALE GENOMIC DNA]</scope>
    <source>
        <strain evidence="2 3">JCM 12677</strain>
    </source>
</reference>
<dbReference type="Proteomes" id="UP000281726">
    <property type="component" value="Unassembled WGS sequence"/>
</dbReference>
<evidence type="ECO:0000313" key="2">
    <source>
        <dbReference type="EMBL" id="RKN39983.1"/>
    </source>
</evidence>
<dbReference type="SUPFAM" id="SSF52540">
    <property type="entry name" value="P-loop containing nucleoside triphosphate hydrolases"/>
    <property type="match status" value="1"/>
</dbReference>
<dbReference type="InterPro" id="IPR027417">
    <property type="entry name" value="P-loop_NTPase"/>
</dbReference>
<comment type="caution">
    <text evidence="2">The sequence shown here is derived from an EMBL/GenBank/DDBJ whole genome shotgun (WGS) entry which is preliminary data.</text>
</comment>
<feature type="region of interest" description="Disordered" evidence="1">
    <location>
        <begin position="32"/>
        <end position="51"/>
    </location>
</feature>
<feature type="region of interest" description="Disordered" evidence="1">
    <location>
        <begin position="356"/>
        <end position="379"/>
    </location>
</feature>